<dbReference type="InterPro" id="IPR035920">
    <property type="entry name" value="YhbY-like_sf"/>
</dbReference>
<accession>A0A3B0ZLD1</accession>
<evidence type="ECO:0000313" key="3">
    <source>
        <dbReference type="EMBL" id="VAW88192.1"/>
    </source>
</evidence>
<gene>
    <name evidence="3" type="ORF">MNBD_GAMMA16-952</name>
</gene>
<dbReference type="PANTHER" id="PTHR40065:SF3">
    <property type="entry name" value="RNA-BINDING PROTEIN YHBY"/>
    <property type="match status" value="1"/>
</dbReference>
<feature type="domain" description="CRM" evidence="2">
    <location>
        <begin position="1"/>
        <end position="90"/>
    </location>
</feature>
<dbReference type="SMART" id="SM01103">
    <property type="entry name" value="CRS1_YhbY"/>
    <property type="match status" value="1"/>
</dbReference>
<dbReference type="InterPro" id="IPR051925">
    <property type="entry name" value="RNA-binding_domain"/>
</dbReference>
<evidence type="ECO:0000256" key="1">
    <source>
        <dbReference type="ARBA" id="ARBA00022884"/>
    </source>
</evidence>
<dbReference type="Gene3D" id="3.30.110.60">
    <property type="entry name" value="YhbY-like"/>
    <property type="match status" value="1"/>
</dbReference>
<dbReference type="PROSITE" id="PS51295">
    <property type="entry name" value="CRM"/>
    <property type="match status" value="1"/>
</dbReference>
<proteinExistence type="predicted"/>
<name>A0A3B0ZLD1_9ZZZZ</name>
<sequence>MPLSNKQIKEFRTRGHKLKPVVTIAGAGLTESVNNELELSIDHHELMKIKVIAEDRETRAKLIDTICSNLGAELIQRIGNIALLYRRKKD</sequence>
<protein>
    <submittedName>
        <fullName evidence="3">RNA-binding protein YhbY</fullName>
    </submittedName>
</protein>
<keyword evidence="1" id="KW-0694">RNA-binding</keyword>
<dbReference type="GO" id="GO:0003723">
    <property type="term" value="F:RNA binding"/>
    <property type="evidence" value="ECO:0007669"/>
    <property type="project" value="UniProtKB-KW"/>
</dbReference>
<dbReference type="InterPro" id="IPR001890">
    <property type="entry name" value="RNA-binding_CRM"/>
</dbReference>
<dbReference type="AlphaFoldDB" id="A0A3B0ZLD1"/>
<organism evidence="3">
    <name type="scientific">hydrothermal vent metagenome</name>
    <dbReference type="NCBI Taxonomy" id="652676"/>
    <lineage>
        <taxon>unclassified sequences</taxon>
        <taxon>metagenomes</taxon>
        <taxon>ecological metagenomes</taxon>
    </lineage>
</organism>
<dbReference type="SUPFAM" id="SSF75471">
    <property type="entry name" value="YhbY-like"/>
    <property type="match status" value="1"/>
</dbReference>
<dbReference type="Pfam" id="PF01985">
    <property type="entry name" value="CRS1_YhbY"/>
    <property type="match status" value="1"/>
</dbReference>
<dbReference type="PANTHER" id="PTHR40065">
    <property type="entry name" value="RNA-BINDING PROTEIN YHBY"/>
    <property type="match status" value="1"/>
</dbReference>
<reference evidence="3" key="1">
    <citation type="submission" date="2018-06" db="EMBL/GenBank/DDBJ databases">
        <authorList>
            <person name="Zhirakovskaya E."/>
        </authorList>
    </citation>
    <scope>NUCLEOTIDE SEQUENCE</scope>
</reference>
<evidence type="ECO:0000259" key="2">
    <source>
        <dbReference type="PROSITE" id="PS51295"/>
    </source>
</evidence>
<dbReference type="EMBL" id="UOFO01000142">
    <property type="protein sequence ID" value="VAW88192.1"/>
    <property type="molecule type" value="Genomic_DNA"/>
</dbReference>